<name>A0A6L5QLI0_9BURK</name>
<proteinExistence type="predicted"/>
<dbReference type="PROSITE" id="PS51197">
    <property type="entry name" value="HTH_RRF2_2"/>
    <property type="match status" value="1"/>
</dbReference>
<dbReference type="PANTHER" id="PTHR33221">
    <property type="entry name" value="WINGED HELIX-TURN-HELIX TRANSCRIPTIONAL REGULATOR, RRF2 FAMILY"/>
    <property type="match status" value="1"/>
</dbReference>
<accession>A0A6L5QLI0</accession>
<evidence type="ECO:0000313" key="1">
    <source>
        <dbReference type="EMBL" id="MRX09791.1"/>
    </source>
</evidence>
<dbReference type="InterPro" id="IPR000944">
    <property type="entry name" value="Tscrpt_reg_Rrf2"/>
</dbReference>
<reference evidence="1 2" key="1">
    <citation type="submission" date="2019-11" db="EMBL/GenBank/DDBJ databases">
        <title>Novel species isolated from a subtropical stream in China.</title>
        <authorList>
            <person name="Lu H."/>
        </authorList>
    </citation>
    <scope>NUCLEOTIDE SEQUENCE [LARGE SCALE GENOMIC DNA]</scope>
    <source>
        <strain evidence="1 2">FT25W</strain>
    </source>
</reference>
<gene>
    <name evidence="1" type="ORF">GJ697_18295</name>
</gene>
<evidence type="ECO:0000313" key="2">
    <source>
        <dbReference type="Proteomes" id="UP000481037"/>
    </source>
</evidence>
<dbReference type="Pfam" id="PF02082">
    <property type="entry name" value="Rrf2"/>
    <property type="match status" value="1"/>
</dbReference>
<dbReference type="SUPFAM" id="SSF46785">
    <property type="entry name" value="Winged helix' DNA-binding domain"/>
    <property type="match status" value="1"/>
</dbReference>
<dbReference type="EMBL" id="WKJM01000015">
    <property type="protein sequence ID" value="MRX09791.1"/>
    <property type="molecule type" value="Genomic_DNA"/>
</dbReference>
<dbReference type="InterPro" id="IPR036388">
    <property type="entry name" value="WH-like_DNA-bd_sf"/>
</dbReference>
<dbReference type="Gene3D" id="1.10.10.10">
    <property type="entry name" value="Winged helix-like DNA-binding domain superfamily/Winged helix DNA-binding domain"/>
    <property type="match status" value="1"/>
</dbReference>
<organism evidence="1 2">
    <name type="scientific">Duganella alba</name>
    <dbReference type="NCBI Taxonomy" id="2666081"/>
    <lineage>
        <taxon>Bacteria</taxon>
        <taxon>Pseudomonadati</taxon>
        <taxon>Pseudomonadota</taxon>
        <taxon>Betaproteobacteria</taxon>
        <taxon>Burkholderiales</taxon>
        <taxon>Oxalobacteraceae</taxon>
        <taxon>Telluria group</taxon>
        <taxon>Duganella</taxon>
    </lineage>
</organism>
<dbReference type="Proteomes" id="UP000481037">
    <property type="component" value="Unassembled WGS sequence"/>
</dbReference>
<dbReference type="PANTHER" id="PTHR33221:SF15">
    <property type="entry name" value="HTH-TYPE TRANSCRIPTIONAL REGULATOR YWGB-RELATED"/>
    <property type="match status" value="1"/>
</dbReference>
<dbReference type="RefSeq" id="WP_154356615.1">
    <property type="nucleotide sequence ID" value="NZ_WKJM01000015.1"/>
</dbReference>
<protein>
    <submittedName>
        <fullName evidence="1">Transcriptional regulator</fullName>
    </submittedName>
</protein>
<dbReference type="GO" id="GO:0003700">
    <property type="term" value="F:DNA-binding transcription factor activity"/>
    <property type="evidence" value="ECO:0007669"/>
    <property type="project" value="TreeGrafter"/>
</dbReference>
<comment type="caution">
    <text evidence="1">The sequence shown here is derived from an EMBL/GenBank/DDBJ whole genome shotgun (WGS) entry which is preliminary data.</text>
</comment>
<dbReference type="AlphaFoldDB" id="A0A6L5QLI0"/>
<dbReference type="GO" id="GO:0005829">
    <property type="term" value="C:cytosol"/>
    <property type="evidence" value="ECO:0007669"/>
    <property type="project" value="TreeGrafter"/>
</dbReference>
<dbReference type="InterPro" id="IPR036390">
    <property type="entry name" value="WH_DNA-bd_sf"/>
</dbReference>
<sequence>MKKDSKLGRMLHVLIHMSLRGGRATSDTIAQMLDTNPVVVRRTMAGLKARGYVASEGGHGGGWQILRPLADLTVLDIYSALDEPELFAIACAQDHPGCPVEQASNTALRGVMEEAEATMRTRMASITLADIASEVVTE</sequence>
<keyword evidence="2" id="KW-1185">Reference proteome</keyword>